<keyword evidence="13" id="KW-0808">Transferase</keyword>
<dbReference type="PANTHER" id="PTHR42743:SF11">
    <property type="entry name" value="AMINODEOXYCHORISMATE LYASE"/>
    <property type="match status" value="1"/>
</dbReference>
<comment type="similarity">
    <text evidence="5 11">Belongs to the class-IV pyridoxal-phosphate-dependent aminotransferase family.</text>
</comment>
<dbReference type="AlphaFoldDB" id="A0AAE3MC39"/>
<keyword evidence="13" id="KW-0032">Aminotransferase</keyword>
<accession>A0AAE3MC39</accession>
<proteinExistence type="inferred from homology"/>
<dbReference type="PROSITE" id="PS00770">
    <property type="entry name" value="AA_TRANSFER_CLASS_4"/>
    <property type="match status" value="1"/>
</dbReference>
<evidence type="ECO:0000256" key="7">
    <source>
        <dbReference type="ARBA" id="ARBA00022898"/>
    </source>
</evidence>
<dbReference type="InterPro" id="IPR036038">
    <property type="entry name" value="Aminotransferase-like"/>
</dbReference>
<comment type="pathway">
    <text evidence="3">Amino-acid biosynthesis; L-valine biosynthesis; L-valine from pyruvate: step 4/4.</text>
</comment>
<gene>
    <name evidence="13" type="ORF">OM074_04245</name>
</gene>
<comment type="caution">
    <text evidence="13">The sequence shown here is derived from an EMBL/GenBank/DDBJ whole genome shotgun (WGS) entry which is preliminary data.</text>
</comment>
<protein>
    <recommendedName>
        <fullName evidence="6">branched-chain-amino-acid transaminase</fullName>
        <ecNumber evidence="6">2.6.1.42</ecNumber>
    </recommendedName>
</protein>
<name>A0AAE3MC39_9BACT</name>
<evidence type="ECO:0000256" key="10">
    <source>
        <dbReference type="ARBA" id="ARBA00049229"/>
    </source>
</evidence>
<dbReference type="InterPro" id="IPR043132">
    <property type="entry name" value="BCAT-like_C"/>
</dbReference>
<evidence type="ECO:0000313" key="14">
    <source>
        <dbReference type="Proteomes" id="UP001207408"/>
    </source>
</evidence>
<evidence type="ECO:0000313" key="13">
    <source>
        <dbReference type="EMBL" id="MCW3804824.1"/>
    </source>
</evidence>
<dbReference type="InterPro" id="IPR050571">
    <property type="entry name" value="Class-IV_PLP-Dep_Aminotrnsfr"/>
</dbReference>
<evidence type="ECO:0000256" key="12">
    <source>
        <dbReference type="RuleBase" id="RU004516"/>
    </source>
</evidence>
<comment type="pathway">
    <text evidence="4">Amino-acid biosynthesis; L-leucine biosynthesis; L-leucine from 3-methyl-2-oxobutanoate: step 4/4.</text>
</comment>
<dbReference type="InterPro" id="IPR043131">
    <property type="entry name" value="BCAT-like_N"/>
</dbReference>
<evidence type="ECO:0000256" key="4">
    <source>
        <dbReference type="ARBA" id="ARBA00005072"/>
    </source>
</evidence>
<dbReference type="GO" id="GO:0046394">
    <property type="term" value="P:carboxylic acid biosynthetic process"/>
    <property type="evidence" value="ECO:0007669"/>
    <property type="project" value="UniProtKB-ARBA"/>
</dbReference>
<sequence length="269" mass="31062">MKIQGNYIIHNHILFPEKDIQISDSPDFFVVYEVFRVEQNTPLFLMDHLTRLFNSLQKAVERVSFSKNEITHDIQQLIKRESIPNGNIRISCIATKKEVVDCYIYYIPASYPTKEMYSQGVSTTLLYAERENPNLKIDNTQTRKTAIQKLKESGHFEALLVNHNNHITEGSRSNVFFIQKNCIYTAAEHFILPGIMRSKVIECILSENIELKFEGIQPDQLNTMDAAFITGTSPRILPISNVDSIMFDTNTPLLRRLMQKIEEKIMDSL</sequence>
<comment type="cofactor">
    <cofactor evidence="1 12">
        <name>pyridoxal 5'-phosphate</name>
        <dbReference type="ChEBI" id="CHEBI:597326"/>
    </cofactor>
</comment>
<dbReference type="Proteomes" id="UP001207408">
    <property type="component" value="Unassembled WGS sequence"/>
</dbReference>
<keyword evidence="14" id="KW-1185">Reference proteome</keyword>
<dbReference type="EC" id="2.6.1.42" evidence="6"/>
<dbReference type="GO" id="GO:0004084">
    <property type="term" value="F:branched-chain-amino-acid transaminase activity"/>
    <property type="evidence" value="ECO:0007669"/>
    <property type="project" value="UniProtKB-EC"/>
</dbReference>
<reference evidence="13" key="1">
    <citation type="submission" date="2022-10" db="EMBL/GenBank/DDBJ databases">
        <authorList>
            <person name="Yu W.X."/>
        </authorList>
    </citation>
    <scope>NUCLEOTIDE SEQUENCE</scope>
    <source>
        <strain evidence="13">D04</strain>
    </source>
</reference>
<evidence type="ECO:0000256" key="5">
    <source>
        <dbReference type="ARBA" id="ARBA00009320"/>
    </source>
</evidence>
<dbReference type="Gene3D" id="3.20.10.10">
    <property type="entry name" value="D-amino Acid Aminotransferase, subunit A, domain 2"/>
    <property type="match status" value="1"/>
</dbReference>
<evidence type="ECO:0000256" key="9">
    <source>
        <dbReference type="ARBA" id="ARBA00048798"/>
    </source>
</evidence>
<keyword evidence="7 12" id="KW-0663">Pyridoxal phosphate</keyword>
<evidence type="ECO:0000256" key="2">
    <source>
        <dbReference type="ARBA" id="ARBA00004824"/>
    </source>
</evidence>
<evidence type="ECO:0000256" key="11">
    <source>
        <dbReference type="RuleBase" id="RU004106"/>
    </source>
</evidence>
<evidence type="ECO:0000256" key="1">
    <source>
        <dbReference type="ARBA" id="ARBA00001933"/>
    </source>
</evidence>
<dbReference type="RefSeq" id="WP_301198046.1">
    <property type="nucleotide sequence ID" value="NZ_JAPDPI010000005.1"/>
</dbReference>
<comment type="pathway">
    <text evidence="2">Amino-acid biosynthesis; L-isoleucine biosynthesis; L-isoleucine from 2-oxobutanoate: step 4/4.</text>
</comment>
<dbReference type="InterPro" id="IPR001544">
    <property type="entry name" value="Aminotrans_IV"/>
</dbReference>
<dbReference type="Gene3D" id="3.30.470.10">
    <property type="match status" value="1"/>
</dbReference>
<dbReference type="GO" id="GO:0005829">
    <property type="term" value="C:cytosol"/>
    <property type="evidence" value="ECO:0007669"/>
    <property type="project" value="TreeGrafter"/>
</dbReference>
<dbReference type="EMBL" id="JAPDPI010000005">
    <property type="protein sequence ID" value="MCW3804824.1"/>
    <property type="molecule type" value="Genomic_DNA"/>
</dbReference>
<evidence type="ECO:0000256" key="6">
    <source>
        <dbReference type="ARBA" id="ARBA00013053"/>
    </source>
</evidence>
<comment type="catalytic activity">
    <reaction evidence="8">
        <text>L-valine + 2-oxoglutarate = 3-methyl-2-oxobutanoate + L-glutamate</text>
        <dbReference type="Rhea" id="RHEA:24813"/>
        <dbReference type="ChEBI" id="CHEBI:11851"/>
        <dbReference type="ChEBI" id="CHEBI:16810"/>
        <dbReference type="ChEBI" id="CHEBI:29985"/>
        <dbReference type="ChEBI" id="CHEBI:57762"/>
        <dbReference type="EC" id="2.6.1.42"/>
    </reaction>
</comment>
<dbReference type="InterPro" id="IPR018300">
    <property type="entry name" value="Aminotrans_IV_CS"/>
</dbReference>
<organism evidence="13 14">
    <name type="scientific">Plebeiibacterium marinum</name>
    <dbReference type="NCBI Taxonomy" id="2992111"/>
    <lineage>
        <taxon>Bacteria</taxon>
        <taxon>Pseudomonadati</taxon>
        <taxon>Bacteroidota</taxon>
        <taxon>Bacteroidia</taxon>
        <taxon>Marinilabiliales</taxon>
        <taxon>Marinilabiliaceae</taxon>
        <taxon>Plebeiibacterium</taxon>
    </lineage>
</organism>
<dbReference type="CDD" id="cd00449">
    <property type="entry name" value="PLPDE_IV"/>
    <property type="match status" value="1"/>
</dbReference>
<dbReference type="SUPFAM" id="SSF56752">
    <property type="entry name" value="D-aminoacid aminotransferase-like PLP-dependent enzymes"/>
    <property type="match status" value="1"/>
</dbReference>
<evidence type="ECO:0000256" key="3">
    <source>
        <dbReference type="ARBA" id="ARBA00004931"/>
    </source>
</evidence>
<evidence type="ECO:0000256" key="8">
    <source>
        <dbReference type="ARBA" id="ARBA00048212"/>
    </source>
</evidence>
<dbReference type="Pfam" id="PF01063">
    <property type="entry name" value="Aminotran_4"/>
    <property type="match status" value="1"/>
</dbReference>
<comment type="catalytic activity">
    <reaction evidence="10">
        <text>L-leucine + 2-oxoglutarate = 4-methyl-2-oxopentanoate + L-glutamate</text>
        <dbReference type="Rhea" id="RHEA:18321"/>
        <dbReference type="ChEBI" id="CHEBI:16810"/>
        <dbReference type="ChEBI" id="CHEBI:17865"/>
        <dbReference type="ChEBI" id="CHEBI:29985"/>
        <dbReference type="ChEBI" id="CHEBI:57427"/>
        <dbReference type="EC" id="2.6.1.42"/>
    </reaction>
</comment>
<dbReference type="PANTHER" id="PTHR42743">
    <property type="entry name" value="AMINO-ACID AMINOTRANSFERASE"/>
    <property type="match status" value="1"/>
</dbReference>
<comment type="catalytic activity">
    <reaction evidence="9">
        <text>L-isoleucine + 2-oxoglutarate = (S)-3-methyl-2-oxopentanoate + L-glutamate</text>
        <dbReference type="Rhea" id="RHEA:24801"/>
        <dbReference type="ChEBI" id="CHEBI:16810"/>
        <dbReference type="ChEBI" id="CHEBI:29985"/>
        <dbReference type="ChEBI" id="CHEBI:35146"/>
        <dbReference type="ChEBI" id="CHEBI:58045"/>
        <dbReference type="EC" id="2.6.1.42"/>
    </reaction>
</comment>